<dbReference type="InterPro" id="IPR000008">
    <property type="entry name" value="C2_dom"/>
</dbReference>
<evidence type="ECO:0000256" key="6">
    <source>
        <dbReference type="ARBA" id="ARBA00022989"/>
    </source>
</evidence>
<dbReference type="SUPFAM" id="SSF49562">
    <property type="entry name" value="C2 domain (Calcium/lipid-binding domain, CaLB)"/>
    <property type="match status" value="3"/>
</dbReference>
<feature type="domain" description="C2" evidence="10">
    <location>
        <begin position="29"/>
        <end position="149"/>
    </location>
</feature>
<dbReference type="InterPro" id="IPR047255">
    <property type="entry name" value="C2D_MCTP_PRT_plant"/>
</dbReference>
<evidence type="ECO:0000256" key="4">
    <source>
        <dbReference type="ARBA" id="ARBA00022737"/>
    </source>
</evidence>
<dbReference type="InterPro" id="IPR047258">
    <property type="entry name" value="C2C_MCTP_PRT_plant"/>
</dbReference>
<dbReference type="GO" id="GO:0016020">
    <property type="term" value="C:membrane"/>
    <property type="evidence" value="ECO:0007669"/>
    <property type="project" value="UniProtKB-SubCell"/>
</dbReference>
<evidence type="ECO:0000313" key="12">
    <source>
        <dbReference type="Proteomes" id="UP001370490"/>
    </source>
</evidence>
<gene>
    <name evidence="11" type="ORF">RJ641_036635</name>
</gene>
<evidence type="ECO:0000256" key="7">
    <source>
        <dbReference type="ARBA" id="ARBA00023136"/>
    </source>
</evidence>
<dbReference type="InterPro" id="IPR013583">
    <property type="entry name" value="MCTP_C"/>
</dbReference>
<dbReference type="Gene3D" id="2.60.40.150">
    <property type="entry name" value="C2 domain"/>
    <property type="match status" value="3"/>
</dbReference>
<evidence type="ECO:0000313" key="11">
    <source>
        <dbReference type="EMBL" id="KAK6933741.1"/>
    </source>
</evidence>
<protein>
    <submittedName>
        <fullName evidence="11">C2 domain</fullName>
    </submittedName>
</protein>
<evidence type="ECO:0000256" key="1">
    <source>
        <dbReference type="ARBA" id="ARBA00004141"/>
    </source>
</evidence>
<comment type="caution">
    <text evidence="11">The sequence shown here is derived from an EMBL/GenBank/DDBJ whole genome shotgun (WGS) entry which is preliminary data.</text>
</comment>
<evidence type="ECO:0000259" key="10">
    <source>
        <dbReference type="PROSITE" id="PS50004"/>
    </source>
</evidence>
<dbReference type="PROSITE" id="PS50004">
    <property type="entry name" value="C2"/>
    <property type="match status" value="3"/>
</dbReference>
<feature type="domain" description="C2" evidence="10">
    <location>
        <begin position="190"/>
        <end position="328"/>
    </location>
</feature>
<proteinExistence type="inferred from homology"/>
<dbReference type="Pfam" id="PF00168">
    <property type="entry name" value="C2"/>
    <property type="match status" value="3"/>
</dbReference>
<accession>A0AAN8VPL8</accession>
<feature type="region of interest" description="Disordered" evidence="8">
    <location>
        <begin position="1"/>
        <end position="20"/>
    </location>
</feature>
<dbReference type="InterPro" id="IPR035892">
    <property type="entry name" value="C2_domain_sf"/>
</dbReference>
<dbReference type="InterPro" id="IPR047257">
    <property type="entry name" value="C2B_MCTP_PRT_plant"/>
</dbReference>
<organism evidence="11 12">
    <name type="scientific">Dillenia turbinata</name>
    <dbReference type="NCBI Taxonomy" id="194707"/>
    <lineage>
        <taxon>Eukaryota</taxon>
        <taxon>Viridiplantae</taxon>
        <taxon>Streptophyta</taxon>
        <taxon>Embryophyta</taxon>
        <taxon>Tracheophyta</taxon>
        <taxon>Spermatophyta</taxon>
        <taxon>Magnoliopsida</taxon>
        <taxon>eudicotyledons</taxon>
        <taxon>Gunneridae</taxon>
        <taxon>Pentapetalae</taxon>
        <taxon>Dilleniales</taxon>
        <taxon>Dilleniaceae</taxon>
        <taxon>Dillenia</taxon>
    </lineage>
</organism>
<comment type="similarity">
    <text evidence="2">Belongs to the MCTP family.</text>
</comment>
<keyword evidence="3 9" id="KW-0812">Transmembrane</keyword>
<comment type="subcellular location">
    <subcellularLocation>
        <location evidence="1">Membrane</location>
        <topology evidence="1">Multi-pass membrane protein</topology>
    </subcellularLocation>
</comment>
<feature type="compositionally biased region" description="Polar residues" evidence="8">
    <location>
        <begin position="1"/>
        <end position="13"/>
    </location>
</feature>
<dbReference type="CDD" id="cd04019">
    <property type="entry name" value="C2C_MCTP_PRT_plant"/>
    <property type="match status" value="1"/>
</dbReference>
<reference evidence="11 12" key="1">
    <citation type="submission" date="2023-12" db="EMBL/GenBank/DDBJ databases">
        <title>A high-quality genome assembly for Dillenia turbinata (Dilleniales).</title>
        <authorList>
            <person name="Chanderbali A."/>
        </authorList>
    </citation>
    <scope>NUCLEOTIDE SEQUENCE [LARGE SCALE GENOMIC DNA]</scope>
    <source>
        <strain evidence="11">LSX21</strain>
        <tissue evidence="11">Leaf</tissue>
    </source>
</reference>
<dbReference type="CDD" id="cd08378">
    <property type="entry name" value="C2B_MCTP_PRT_plant"/>
    <property type="match status" value="1"/>
</dbReference>
<keyword evidence="4" id="KW-0677">Repeat</keyword>
<keyword evidence="6 9" id="KW-1133">Transmembrane helix</keyword>
<dbReference type="PANTHER" id="PTHR31425">
    <property type="entry name" value="PHOSPHORIBOSYLANTHRANILATE TRANSFERASE ISOFORM 1"/>
    <property type="match status" value="1"/>
</dbReference>
<dbReference type="EMBL" id="JBAMMX010000009">
    <property type="protein sequence ID" value="KAK6933741.1"/>
    <property type="molecule type" value="Genomic_DNA"/>
</dbReference>
<dbReference type="SMART" id="SM00239">
    <property type="entry name" value="C2"/>
    <property type="match status" value="3"/>
</dbReference>
<dbReference type="CDD" id="cd08379">
    <property type="entry name" value="C2D_MCTP_PRT_plant"/>
    <property type="match status" value="1"/>
</dbReference>
<dbReference type="FunFam" id="2.60.40.150:FF:000090">
    <property type="entry name" value="C2 domain-containing protein"/>
    <property type="match status" value="1"/>
</dbReference>
<evidence type="ECO:0000256" key="9">
    <source>
        <dbReference type="SAM" id="Phobius"/>
    </source>
</evidence>
<keyword evidence="7 9" id="KW-0472">Membrane</keyword>
<evidence type="ECO:0000256" key="3">
    <source>
        <dbReference type="ARBA" id="ARBA00022692"/>
    </source>
</evidence>
<evidence type="ECO:0000256" key="2">
    <source>
        <dbReference type="ARBA" id="ARBA00007923"/>
    </source>
</evidence>
<dbReference type="AlphaFoldDB" id="A0AAN8VPL8"/>
<dbReference type="Proteomes" id="UP001370490">
    <property type="component" value="Unassembled WGS sequence"/>
</dbReference>
<evidence type="ECO:0000256" key="8">
    <source>
        <dbReference type="SAM" id="MobiDB-lite"/>
    </source>
</evidence>
<keyword evidence="5" id="KW-0106">Calcium</keyword>
<feature type="domain" description="C2" evidence="10">
    <location>
        <begin position="374"/>
        <end position="501"/>
    </location>
</feature>
<dbReference type="Pfam" id="PF08372">
    <property type="entry name" value="PRT_C"/>
    <property type="match status" value="1"/>
</dbReference>
<name>A0AAN8VPL8_9MAGN</name>
<dbReference type="InterPro" id="IPR047259">
    <property type="entry name" value="QUIRKY-like"/>
</dbReference>
<dbReference type="PANTHER" id="PTHR31425:SF50">
    <property type="entry name" value="FT-INTERACTING PROTEIN 3-RELATED"/>
    <property type="match status" value="1"/>
</dbReference>
<feature type="transmembrane region" description="Helical" evidence="9">
    <location>
        <begin position="635"/>
        <end position="661"/>
    </location>
</feature>
<evidence type="ECO:0000256" key="5">
    <source>
        <dbReference type="ARBA" id="ARBA00022837"/>
    </source>
</evidence>
<keyword evidence="12" id="KW-1185">Reference proteome</keyword>
<sequence>MAPNQKNQQNPSAEFTLKETSPHLGGGRVYSSDKLASAFDLVEQMQYLFVRVVKARDLQVKEGNNGCDPFVEVRLGRLLSRTKNLVNNTNPEWCQVFAFSKERIQAPFLEIVVKDNQIGNEGFMGRVLFDPSEAPLRVPPDSPLAPQWYRLEDSDGVKISGELMLAVWMGTQADEAFPEAWNSDAAAVTGDGVSNIRSKVYLSPKLWYVRVNVIEGQDLGNSSTNANTNANVNANAYNVNNNKNGDLFVRVILGSVAMRTKGCQSGRNVNPIWNEDLMLVAAEPFEENLIVSVEEKVQNKDVILGKCLIPLRHVQKRFDLTPVRSVWCSLEKPVVAKEGTDGDQPKVAPSFEGKVHLRICLDGGYHVLDESTNHSSDLRATARQLWKPSIGVLEVGILSAQGLIMMKNGNKNNGKKSVDAYCVAKYGQKWVRTRTIIDSSSPRWNEQYTWEVFDPCTVVTIGVFDNCHLNGKTTGQIDSAIGKVRIRLSTLETDRVYTHSYPLVVLQPSGLKKTGEIQLAVRFSCLSFVNMLQMYSQPLLPKMHYVYPLTVYQLHNLRHQATHIVSMRLSRAEPPLTKEVVEHMLDVGSDLWSLRRGKANFSRIMATINACSYVAKWFEQICHWRNPLTTILIHILFLIFVIHPQLILPTILFYLFLIGLWHFRLRPRHPPHVDTRMSFADTATNDELDEEFDSFPTTKNLNVLKMRYDRLRSIAGRVQTVAGDLATQGERLQSLLSWRDPRATALFLIFCLVASILLYITPFKIVTLLTGLFILRHPRFRTRLPLLPFNFFRRLPARSDSML</sequence>
<feature type="transmembrane region" description="Helical" evidence="9">
    <location>
        <begin position="745"/>
        <end position="775"/>
    </location>
</feature>